<dbReference type="PROSITE" id="PS50113">
    <property type="entry name" value="PAC"/>
    <property type="match status" value="2"/>
</dbReference>
<dbReference type="InterPro" id="IPR001789">
    <property type="entry name" value="Sig_transdc_resp-reg_receiver"/>
</dbReference>
<dbReference type="Pfam" id="PF08448">
    <property type="entry name" value="PAS_4"/>
    <property type="match status" value="2"/>
</dbReference>
<evidence type="ECO:0000256" key="1">
    <source>
        <dbReference type="ARBA" id="ARBA00000085"/>
    </source>
</evidence>
<dbReference type="InterPro" id="IPR003594">
    <property type="entry name" value="HATPase_dom"/>
</dbReference>
<dbReference type="SUPFAM" id="SSF52172">
    <property type="entry name" value="CheY-like"/>
    <property type="match status" value="1"/>
</dbReference>
<dbReference type="AlphaFoldDB" id="A0A0D2IYK4"/>
<dbReference type="PROSITE" id="PS50112">
    <property type="entry name" value="PAS"/>
    <property type="match status" value="2"/>
</dbReference>
<keyword evidence="9" id="KW-0175">Coiled coil</keyword>
<dbReference type="Proteomes" id="UP000032233">
    <property type="component" value="Unassembled WGS sequence"/>
</dbReference>
<feature type="domain" description="Response regulatory" evidence="12">
    <location>
        <begin position="7"/>
        <end position="125"/>
    </location>
</feature>
<dbReference type="PRINTS" id="PR00344">
    <property type="entry name" value="BCTRLSENSOR"/>
</dbReference>
<evidence type="ECO:0000256" key="3">
    <source>
        <dbReference type="ARBA" id="ARBA00022679"/>
    </source>
</evidence>
<feature type="domain" description="Histidine kinase" evidence="11">
    <location>
        <begin position="538"/>
        <end position="794"/>
    </location>
</feature>
<evidence type="ECO:0000256" key="6">
    <source>
        <dbReference type="ARBA" id="ARBA00022840"/>
    </source>
</evidence>
<dbReference type="PANTHER" id="PTHR43065:SF46">
    <property type="entry name" value="C4-DICARBOXYLATE TRANSPORT SENSOR PROTEIN DCTB"/>
    <property type="match status" value="1"/>
</dbReference>
<evidence type="ECO:0000313" key="16">
    <source>
        <dbReference type="Proteomes" id="UP000032233"/>
    </source>
</evidence>
<gene>
    <name evidence="15" type="ORF">X474_25540</name>
</gene>
<organism evidence="15 16">
    <name type="scientific">Dethiosulfatarculus sandiegensis</name>
    <dbReference type="NCBI Taxonomy" id="1429043"/>
    <lineage>
        <taxon>Bacteria</taxon>
        <taxon>Pseudomonadati</taxon>
        <taxon>Thermodesulfobacteriota</taxon>
        <taxon>Desulfarculia</taxon>
        <taxon>Desulfarculales</taxon>
        <taxon>Desulfarculaceae</taxon>
        <taxon>Dethiosulfatarculus</taxon>
    </lineage>
</organism>
<dbReference type="Pfam" id="PF02518">
    <property type="entry name" value="HATPase_c"/>
    <property type="match status" value="1"/>
</dbReference>
<evidence type="ECO:0000256" key="10">
    <source>
        <dbReference type="SAM" id="MobiDB-lite"/>
    </source>
</evidence>
<keyword evidence="16" id="KW-1185">Reference proteome</keyword>
<dbReference type="PANTHER" id="PTHR43065">
    <property type="entry name" value="SENSOR HISTIDINE KINASE"/>
    <property type="match status" value="1"/>
</dbReference>
<dbReference type="InterPro" id="IPR000700">
    <property type="entry name" value="PAS-assoc_C"/>
</dbReference>
<evidence type="ECO:0000256" key="2">
    <source>
        <dbReference type="ARBA" id="ARBA00012438"/>
    </source>
</evidence>
<comment type="caution">
    <text evidence="15">The sequence shown here is derived from an EMBL/GenBank/DDBJ whole genome shotgun (WGS) entry which is preliminary data.</text>
</comment>
<evidence type="ECO:0000256" key="7">
    <source>
        <dbReference type="ARBA" id="ARBA00023012"/>
    </source>
</evidence>
<dbReference type="Pfam" id="PF00072">
    <property type="entry name" value="Response_reg"/>
    <property type="match status" value="1"/>
</dbReference>
<reference evidence="15 16" key="1">
    <citation type="submission" date="2013-11" db="EMBL/GenBank/DDBJ databases">
        <title>Metagenomic analysis of a methanogenic consortium involved in long chain n-alkane degradation.</title>
        <authorList>
            <person name="Davidova I.A."/>
            <person name="Callaghan A.V."/>
            <person name="Wawrik B."/>
            <person name="Pruitt S."/>
            <person name="Marks C."/>
            <person name="Duncan K.E."/>
            <person name="Suflita J.M."/>
        </authorList>
    </citation>
    <scope>NUCLEOTIDE SEQUENCE [LARGE SCALE GENOMIC DNA]</scope>
    <source>
        <strain evidence="15 16">SPR</strain>
    </source>
</reference>
<dbReference type="InterPro" id="IPR013656">
    <property type="entry name" value="PAS_4"/>
</dbReference>
<dbReference type="InterPro" id="IPR000014">
    <property type="entry name" value="PAS"/>
</dbReference>
<dbReference type="PROSITE" id="PS50109">
    <property type="entry name" value="HIS_KIN"/>
    <property type="match status" value="1"/>
</dbReference>
<dbReference type="EMBL" id="AZAC01000067">
    <property type="protein sequence ID" value="KIX11094.1"/>
    <property type="molecule type" value="Genomic_DNA"/>
</dbReference>
<dbReference type="Gene3D" id="1.10.287.130">
    <property type="match status" value="1"/>
</dbReference>
<dbReference type="CDD" id="cd00156">
    <property type="entry name" value="REC"/>
    <property type="match status" value="1"/>
</dbReference>
<keyword evidence="7" id="KW-0902">Two-component regulatory system</keyword>
<dbReference type="Pfam" id="PF13426">
    <property type="entry name" value="PAS_9"/>
    <property type="match status" value="1"/>
</dbReference>
<feature type="domain" description="PAS" evidence="13">
    <location>
        <begin position="138"/>
        <end position="184"/>
    </location>
</feature>
<dbReference type="STRING" id="1429043.X474_25540"/>
<evidence type="ECO:0000259" key="13">
    <source>
        <dbReference type="PROSITE" id="PS50112"/>
    </source>
</evidence>
<dbReference type="SUPFAM" id="SSF55874">
    <property type="entry name" value="ATPase domain of HSP90 chaperone/DNA topoisomerase II/histidine kinase"/>
    <property type="match status" value="1"/>
</dbReference>
<evidence type="ECO:0000259" key="14">
    <source>
        <dbReference type="PROSITE" id="PS50113"/>
    </source>
</evidence>
<name>A0A0D2IYK4_9BACT</name>
<dbReference type="SMART" id="SM00091">
    <property type="entry name" value="PAS"/>
    <property type="match status" value="3"/>
</dbReference>
<keyword evidence="6" id="KW-0067">ATP-binding</keyword>
<dbReference type="SMART" id="SM00448">
    <property type="entry name" value="REC"/>
    <property type="match status" value="1"/>
</dbReference>
<dbReference type="NCBIfam" id="TIGR00229">
    <property type="entry name" value="sensory_box"/>
    <property type="match status" value="3"/>
</dbReference>
<keyword evidence="4" id="KW-0547">Nucleotide-binding</keyword>
<dbReference type="GO" id="GO:0004673">
    <property type="term" value="F:protein histidine kinase activity"/>
    <property type="evidence" value="ECO:0007669"/>
    <property type="project" value="UniProtKB-EC"/>
</dbReference>
<evidence type="ECO:0000259" key="11">
    <source>
        <dbReference type="PROSITE" id="PS50109"/>
    </source>
</evidence>
<evidence type="ECO:0000259" key="12">
    <source>
        <dbReference type="PROSITE" id="PS50110"/>
    </source>
</evidence>
<dbReference type="SUPFAM" id="SSF55785">
    <property type="entry name" value="PYP-like sensor domain (PAS domain)"/>
    <property type="match status" value="3"/>
</dbReference>
<feature type="domain" description="PAC" evidence="14">
    <location>
        <begin position="473"/>
        <end position="525"/>
    </location>
</feature>
<dbReference type="SMART" id="SM00387">
    <property type="entry name" value="HATPase_c"/>
    <property type="match status" value="1"/>
</dbReference>
<proteinExistence type="predicted"/>
<feature type="domain" description="PAS" evidence="13">
    <location>
        <begin position="400"/>
        <end position="444"/>
    </location>
</feature>
<accession>A0A0D2IYK4</accession>
<feature type="coiled-coil region" evidence="9">
    <location>
        <begin position="246"/>
        <end position="280"/>
    </location>
</feature>
<protein>
    <recommendedName>
        <fullName evidence="2">histidine kinase</fullName>
        <ecNumber evidence="2">2.7.13.3</ecNumber>
    </recommendedName>
</protein>
<keyword evidence="3" id="KW-0808">Transferase</keyword>
<dbReference type="InParanoid" id="A0A0D2IYK4"/>
<dbReference type="RefSeq" id="WP_052515549.1">
    <property type="nucleotide sequence ID" value="NZ_AZAC01000067.1"/>
</dbReference>
<dbReference type="SMART" id="SM00086">
    <property type="entry name" value="PAC"/>
    <property type="match status" value="3"/>
</dbReference>
<dbReference type="OrthoDB" id="9769169at2"/>
<sequence length="794" mass="88648">MGESVLKTLVVEDDYQFKELITDILKQTGKLNYQIQHATTLKEAFELLDNNEAFDLAILDLHLPDSSGLETVQRLRAYNKELPILVLTGQREERFAQRALEAGAQEFLLKEEVLPGLLLRSMRYAVERKHTEERLKESEQRQKAILDSVQVGIFVIDPEGHTIVETNPAALAMIGKTREEVIGRICHEFVCPILEGKCPLDKTSKTVDRSERELICSDGSLLPILKTVATINLNGKKHFLESFLDITQIKEAQVFLEKSRQKLEQEVGKRTKELEKAKNQWESTFDAVPDLIMIVDQNFNIIRANQAVAAHLKTTPRLLVGQKCFQLLHESKSIPENCPHLQMLKDGAHHMAEMTEKSLNSDLLLTASPLKDSDGKVYASVHVARDISALKKAQRRLSEQVDFMRALVEAIPYPVYLKNTQGKFTDCNRAFAQMYGKEKSEILGLNSFDLAPQELADKHYQTDQALWKNRKSQIYEAKIISGKNKQLDVIINKAVFHDSDNNPLGIVGVVVDITERKRMAAQLIKAQRLDAIGQLAAGIAHEINTPTQYIHNNIEFLGEAFENVFGTAVSSPESNDDKPHENSTASSKNGNPVLCAKEDFQGLSIDIKDALDGCLEGIERISAIVSSMRYFSHPGTDHKAPIDVNNALEHAITVSRNEWKYYADVKTQLDQDLPYLEGYAAPLNQAILNLIVNAAQAISQVLGENPKEKGLIHIKTQRLGQTIEIKITDNGPGIPEEILPRIFDPFFTTKEVGKGTGQGLALVNAIVVEKHGGNIEVETEIGKGTSFIIQLPVE</sequence>
<feature type="domain" description="PAC" evidence="14">
    <location>
        <begin position="345"/>
        <end position="399"/>
    </location>
</feature>
<dbReference type="InterPro" id="IPR036890">
    <property type="entry name" value="HATPase_C_sf"/>
</dbReference>
<dbReference type="Gene3D" id="3.30.565.10">
    <property type="entry name" value="Histidine kinase-like ATPase, C-terminal domain"/>
    <property type="match status" value="1"/>
</dbReference>
<evidence type="ECO:0000256" key="5">
    <source>
        <dbReference type="ARBA" id="ARBA00022777"/>
    </source>
</evidence>
<evidence type="ECO:0000256" key="9">
    <source>
        <dbReference type="SAM" id="Coils"/>
    </source>
</evidence>
<comment type="catalytic activity">
    <reaction evidence="1">
        <text>ATP + protein L-histidine = ADP + protein N-phospho-L-histidine.</text>
        <dbReference type="EC" id="2.7.13.3"/>
    </reaction>
</comment>
<dbReference type="Gene3D" id="3.40.50.2300">
    <property type="match status" value="1"/>
</dbReference>
<dbReference type="GO" id="GO:0005524">
    <property type="term" value="F:ATP binding"/>
    <property type="evidence" value="ECO:0007669"/>
    <property type="project" value="UniProtKB-KW"/>
</dbReference>
<evidence type="ECO:0000256" key="8">
    <source>
        <dbReference type="PROSITE-ProRule" id="PRU00169"/>
    </source>
</evidence>
<dbReference type="InterPro" id="IPR001610">
    <property type="entry name" value="PAC"/>
</dbReference>
<dbReference type="CDD" id="cd00130">
    <property type="entry name" value="PAS"/>
    <property type="match status" value="3"/>
</dbReference>
<dbReference type="Gene3D" id="3.30.450.20">
    <property type="entry name" value="PAS domain"/>
    <property type="match status" value="3"/>
</dbReference>
<dbReference type="InterPro" id="IPR011006">
    <property type="entry name" value="CheY-like_superfamily"/>
</dbReference>
<dbReference type="PROSITE" id="PS50110">
    <property type="entry name" value="RESPONSE_REGULATORY"/>
    <property type="match status" value="1"/>
</dbReference>
<dbReference type="GO" id="GO:0000160">
    <property type="term" value="P:phosphorelay signal transduction system"/>
    <property type="evidence" value="ECO:0007669"/>
    <property type="project" value="UniProtKB-KW"/>
</dbReference>
<dbReference type="EC" id="2.7.13.3" evidence="2"/>
<evidence type="ECO:0000313" key="15">
    <source>
        <dbReference type="EMBL" id="KIX11094.1"/>
    </source>
</evidence>
<dbReference type="InterPro" id="IPR035965">
    <property type="entry name" value="PAS-like_dom_sf"/>
</dbReference>
<keyword evidence="8" id="KW-0597">Phosphoprotein</keyword>
<feature type="region of interest" description="Disordered" evidence="10">
    <location>
        <begin position="568"/>
        <end position="591"/>
    </location>
</feature>
<keyword evidence="5 15" id="KW-0418">Kinase</keyword>
<dbReference type="InterPro" id="IPR004358">
    <property type="entry name" value="Sig_transdc_His_kin-like_C"/>
</dbReference>
<dbReference type="InterPro" id="IPR005467">
    <property type="entry name" value="His_kinase_dom"/>
</dbReference>
<evidence type="ECO:0000256" key="4">
    <source>
        <dbReference type="ARBA" id="ARBA00022741"/>
    </source>
</evidence>
<feature type="modified residue" description="4-aspartylphosphate" evidence="8">
    <location>
        <position position="60"/>
    </location>
</feature>